<evidence type="ECO:0000313" key="6">
    <source>
        <dbReference type="EMBL" id="MDQ0908704.1"/>
    </source>
</evidence>
<accession>A0AAW8FF77</accession>
<dbReference type="InterPro" id="IPR036390">
    <property type="entry name" value="WH_DNA-bd_sf"/>
</dbReference>
<dbReference type="GO" id="GO:0003677">
    <property type="term" value="F:DNA binding"/>
    <property type="evidence" value="ECO:0007669"/>
    <property type="project" value="UniProtKB-KW"/>
</dbReference>
<dbReference type="GO" id="GO:0003700">
    <property type="term" value="F:DNA-binding transcription factor activity"/>
    <property type="evidence" value="ECO:0007669"/>
    <property type="project" value="InterPro"/>
</dbReference>
<dbReference type="Gene3D" id="1.10.10.10">
    <property type="entry name" value="Winged helix-like DNA-binding domain superfamily/Winged helix DNA-binding domain"/>
    <property type="match status" value="1"/>
</dbReference>
<dbReference type="PROSITE" id="PS50931">
    <property type="entry name" value="HTH_LYSR"/>
    <property type="match status" value="1"/>
</dbReference>
<gene>
    <name evidence="6" type="ORF">QFZ22_004689</name>
</gene>
<dbReference type="Pfam" id="PF03466">
    <property type="entry name" value="LysR_substrate"/>
    <property type="match status" value="1"/>
</dbReference>
<dbReference type="EMBL" id="JAUSZV010000005">
    <property type="protein sequence ID" value="MDQ0908704.1"/>
    <property type="molecule type" value="Genomic_DNA"/>
</dbReference>
<dbReference type="Proteomes" id="UP001234216">
    <property type="component" value="Unassembled WGS sequence"/>
</dbReference>
<dbReference type="SUPFAM" id="SSF46785">
    <property type="entry name" value="Winged helix' DNA-binding domain"/>
    <property type="match status" value="1"/>
</dbReference>
<evidence type="ECO:0000256" key="1">
    <source>
        <dbReference type="ARBA" id="ARBA00009437"/>
    </source>
</evidence>
<dbReference type="Pfam" id="PF00126">
    <property type="entry name" value="HTH_1"/>
    <property type="match status" value="1"/>
</dbReference>
<dbReference type="InterPro" id="IPR005119">
    <property type="entry name" value="LysR_subst-bd"/>
</dbReference>
<sequence length="335" mass="36953">MPGIQEGNTEAPVSYSVQGFRVNLASLDLNLVVALRALLEERNVTKAGRRVGLSQPAMSAALARLRRHFDDDLLSRVGGGYELTALGLALLDRAATACDLLERVFTSQAVFDPAHEEHEFTLLASDYAVAVFGAELARIVHTEAPGIRLRFKRPPTDITENTGVLLSTADGLLLPHGIIRGYPTVELYRDRWVYLVADDNPEVGEHLTLDDLARLPWVTYQRTYDAPAARQIGMLGIEPRVEVSVDSFQLMPLLVAGTSRVALIQGHLADRLDGLVPVRVVEPPYDAVPLREALWWHPVHTHDAAHIWLRETAVRVAETIHGKDDPDPGDRSDRG</sequence>
<dbReference type="PANTHER" id="PTHR30118">
    <property type="entry name" value="HTH-TYPE TRANSCRIPTIONAL REGULATOR LEUO-RELATED"/>
    <property type="match status" value="1"/>
</dbReference>
<dbReference type="Gene3D" id="3.40.190.10">
    <property type="entry name" value="Periplasmic binding protein-like II"/>
    <property type="match status" value="2"/>
</dbReference>
<evidence type="ECO:0000256" key="2">
    <source>
        <dbReference type="ARBA" id="ARBA00023015"/>
    </source>
</evidence>
<keyword evidence="4" id="KW-0804">Transcription</keyword>
<evidence type="ECO:0000313" key="7">
    <source>
        <dbReference type="Proteomes" id="UP001234216"/>
    </source>
</evidence>
<organism evidence="6 7">
    <name type="scientific">Streptomyces canus</name>
    <dbReference type="NCBI Taxonomy" id="58343"/>
    <lineage>
        <taxon>Bacteria</taxon>
        <taxon>Bacillati</taxon>
        <taxon>Actinomycetota</taxon>
        <taxon>Actinomycetes</taxon>
        <taxon>Kitasatosporales</taxon>
        <taxon>Streptomycetaceae</taxon>
        <taxon>Streptomyces</taxon>
        <taxon>Streptomyces aurantiacus group</taxon>
    </lineage>
</organism>
<dbReference type="InterPro" id="IPR050389">
    <property type="entry name" value="LysR-type_TF"/>
</dbReference>
<keyword evidence="2" id="KW-0805">Transcription regulation</keyword>
<dbReference type="InterPro" id="IPR000847">
    <property type="entry name" value="LysR_HTH_N"/>
</dbReference>
<dbReference type="PANTHER" id="PTHR30118:SF15">
    <property type="entry name" value="TRANSCRIPTIONAL REGULATORY PROTEIN"/>
    <property type="match status" value="1"/>
</dbReference>
<dbReference type="AlphaFoldDB" id="A0AAW8FF77"/>
<proteinExistence type="inferred from homology"/>
<keyword evidence="3 6" id="KW-0238">DNA-binding</keyword>
<evidence type="ECO:0000256" key="3">
    <source>
        <dbReference type="ARBA" id="ARBA00023125"/>
    </source>
</evidence>
<dbReference type="InterPro" id="IPR036388">
    <property type="entry name" value="WH-like_DNA-bd_sf"/>
</dbReference>
<feature type="domain" description="HTH lysR-type" evidence="5">
    <location>
        <begin position="27"/>
        <end position="84"/>
    </location>
</feature>
<dbReference type="SUPFAM" id="SSF53850">
    <property type="entry name" value="Periplasmic binding protein-like II"/>
    <property type="match status" value="1"/>
</dbReference>
<reference evidence="6" key="1">
    <citation type="submission" date="2023-07" db="EMBL/GenBank/DDBJ databases">
        <title>Comparative genomics of wheat-associated soil bacteria to identify genetic determinants of phenazine resistance.</title>
        <authorList>
            <person name="Mouncey N."/>
        </authorList>
    </citation>
    <scope>NUCLEOTIDE SEQUENCE</scope>
    <source>
        <strain evidence="6">V4I22</strain>
    </source>
</reference>
<evidence type="ECO:0000256" key="4">
    <source>
        <dbReference type="ARBA" id="ARBA00023163"/>
    </source>
</evidence>
<dbReference type="PRINTS" id="PR00039">
    <property type="entry name" value="HTHLYSR"/>
</dbReference>
<evidence type="ECO:0000259" key="5">
    <source>
        <dbReference type="PROSITE" id="PS50931"/>
    </source>
</evidence>
<name>A0AAW8FF77_9ACTN</name>
<comment type="similarity">
    <text evidence="1">Belongs to the LysR transcriptional regulatory family.</text>
</comment>
<protein>
    <submittedName>
        <fullName evidence="6">DNA-binding transcriptional LysR family regulator</fullName>
    </submittedName>
</protein>
<comment type="caution">
    <text evidence="6">The sequence shown here is derived from an EMBL/GenBank/DDBJ whole genome shotgun (WGS) entry which is preliminary data.</text>
</comment>